<dbReference type="InterPro" id="IPR028098">
    <property type="entry name" value="Glyco_trans_4-like_N"/>
</dbReference>
<dbReference type="EMBL" id="DPBP01000003">
    <property type="protein sequence ID" value="HCE16318.1"/>
    <property type="molecule type" value="Genomic_DNA"/>
</dbReference>
<feature type="domain" description="Glycosyl transferase family 1" evidence="1">
    <location>
        <begin position="190"/>
        <end position="354"/>
    </location>
</feature>
<name>A0A3D1JEY6_9CHLR</name>
<dbReference type="Pfam" id="PF13439">
    <property type="entry name" value="Glyco_transf_4"/>
    <property type="match status" value="1"/>
</dbReference>
<evidence type="ECO:0000259" key="1">
    <source>
        <dbReference type="Pfam" id="PF00534"/>
    </source>
</evidence>
<reference evidence="3 4" key="1">
    <citation type="journal article" date="2018" name="Nat. Biotechnol.">
        <title>A standardized bacterial taxonomy based on genome phylogeny substantially revises the tree of life.</title>
        <authorList>
            <person name="Parks D.H."/>
            <person name="Chuvochina M."/>
            <person name="Waite D.W."/>
            <person name="Rinke C."/>
            <person name="Skarshewski A."/>
            <person name="Chaumeil P.A."/>
            <person name="Hugenholtz P."/>
        </authorList>
    </citation>
    <scope>NUCLEOTIDE SEQUENCE [LARGE SCALE GENOMIC DNA]</scope>
    <source>
        <strain evidence="3">UBA8781</strain>
    </source>
</reference>
<dbReference type="PANTHER" id="PTHR12526:SF635">
    <property type="entry name" value="GLYCOSYL TRANSFERASE GROUP 1"/>
    <property type="match status" value="1"/>
</dbReference>
<dbReference type="InterPro" id="IPR001296">
    <property type="entry name" value="Glyco_trans_1"/>
</dbReference>
<dbReference type="STRING" id="229919.GCA_001050195_00559"/>
<evidence type="ECO:0000313" key="3">
    <source>
        <dbReference type="EMBL" id="HCE16318.1"/>
    </source>
</evidence>
<dbReference type="GO" id="GO:0016757">
    <property type="term" value="F:glycosyltransferase activity"/>
    <property type="evidence" value="ECO:0007669"/>
    <property type="project" value="InterPro"/>
</dbReference>
<dbReference type="PANTHER" id="PTHR12526">
    <property type="entry name" value="GLYCOSYLTRANSFERASE"/>
    <property type="match status" value="1"/>
</dbReference>
<dbReference type="Proteomes" id="UP000264141">
    <property type="component" value="Unassembled WGS sequence"/>
</dbReference>
<evidence type="ECO:0000313" key="4">
    <source>
        <dbReference type="Proteomes" id="UP000264141"/>
    </source>
</evidence>
<comment type="caution">
    <text evidence="3">The sequence shown here is derived from an EMBL/GenBank/DDBJ whole genome shotgun (WGS) entry which is preliminary data.</text>
</comment>
<proteinExistence type="predicted"/>
<keyword evidence="3" id="KW-0808">Transferase</keyword>
<dbReference type="CDD" id="cd03801">
    <property type="entry name" value="GT4_PimA-like"/>
    <property type="match status" value="1"/>
</dbReference>
<protein>
    <submittedName>
        <fullName evidence="3">Glycosyltransferase family 1 protein</fullName>
    </submittedName>
</protein>
<dbReference type="RefSeq" id="WP_062189539.1">
    <property type="nucleotide sequence ID" value="NZ_DF967965.1"/>
</dbReference>
<sequence>MKILIGLTYYRPHFSGLTIYTERLARTLALRGHQVTVLTSRFDRSLPVEEVRDGVRIRRVGVKMRISKGVIMPGMPVEAWKLIREADVVNLHVPQMDAAYLALMSRGLGKPVVLTYHCDLRLPRGWIHGLANLGSNLANEISMLAANTIVTNSRDFAQHSPHLSRYLSKVEPILPPIEVPEIGEEELQAFKERHAIRPEEKIIGINARLATEKGVEYLVRAMPLVLERYPTARVLYVGQHENVLGEEEYARKLEPLIASMEGHWKFLGVVPVTEQAAFFRSCHLTVLPSINSTESYGMVQVESMFCGTPVVATDLPGVRHAVRTTGMGIIVPPRDARALAKAILEILDHPEKYHGDVLAIRKRYASITIAAAYEQIFEELVGRS</sequence>
<feature type="domain" description="Glycosyltransferase subfamily 4-like N-terminal" evidence="2">
    <location>
        <begin position="15"/>
        <end position="159"/>
    </location>
</feature>
<dbReference type="Gene3D" id="3.40.50.2000">
    <property type="entry name" value="Glycogen Phosphorylase B"/>
    <property type="match status" value="2"/>
</dbReference>
<evidence type="ECO:0000259" key="2">
    <source>
        <dbReference type="Pfam" id="PF13439"/>
    </source>
</evidence>
<accession>A0A3D1JEY6</accession>
<gene>
    <name evidence="3" type="ORF">DEQ80_00525</name>
</gene>
<dbReference type="OrthoDB" id="9811902at2"/>
<dbReference type="Pfam" id="PF00534">
    <property type="entry name" value="Glycos_transf_1"/>
    <property type="match status" value="1"/>
</dbReference>
<organism evidence="3 4">
    <name type="scientific">Anaerolinea thermolimosa</name>
    <dbReference type="NCBI Taxonomy" id="229919"/>
    <lineage>
        <taxon>Bacteria</taxon>
        <taxon>Bacillati</taxon>
        <taxon>Chloroflexota</taxon>
        <taxon>Anaerolineae</taxon>
        <taxon>Anaerolineales</taxon>
        <taxon>Anaerolineaceae</taxon>
        <taxon>Anaerolinea</taxon>
    </lineage>
</organism>
<dbReference type="AlphaFoldDB" id="A0A3D1JEY6"/>
<dbReference type="SUPFAM" id="SSF53756">
    <property type="entry name" value="UDP-Glycosyltransferase/glycogen phosphorylase"/>
    <property type="match status" value="1"/>
</dbReference>